<evidence type="ECO:0000256" key="3">
    <source>
        <dbReference type="ARBA" id="ARBA00023163"/>
    </source>
</evidence>
<dbReference type="InterPro" id="IPR001761">
    <property type="entry name" value="Peripla_BP/Lac1_sug-bd_dom"/>
</dbReference>
<keyword evidence="7" id="KW-1185">Reference proteome</keyword>
<keyword evidence="1" id="KW-0805">Transcription regulation</keyword>
<accession>A0ABS9ME14</accession>
<evidence type="ECO:0000256" key="1">
    <source>
        <dbReference type="ARBA" id="ARBA00023015"/>
    </source>
</evidence>
<dbReference type="PROSITE" id="PS50932">
    <property type="entry name" value="HTH_LACI_2"/>
    <property type="match status" value="1"/>
</dbReference>
<sequence length="337" mass="37654">MLTIKDIARLAGVSKSTVSRVLNNSGYVSQETRHRVENIVKQESYSPSAIARGLHKGSSNTIGVIIPEGDNPYFAKILNGISEVADRNNLPVLFCNSQNSENKEAHLIQMLAQQRVNGAILSTVAILDEHKNRSKFKRMLKNLEFPIVLLDVPIQYGLCDGVFFDNYSGAYAATSKLIECGHKTIGTITLSSQLQVSKDRLNGFLQAMQDHQLEVKPEYVLQGNMSIDNNYRCVKQLLSLPEPPTAFFAQNNISTIAAYRASNELGVTWGNQLSCIGFDRVDFLDYLNVPYSYVYRDAEYMGRQAMQLLINRLCMPRAPRKECIVPIQIEGSGIKLL</sequence>
<dbReference type="RefSeq" id="WP_238075238.1">
    <property type="nucleotide sequence ID" value="NZ_JAKNJB010000056.1"/>
</dbReference>
<dbReference type="PRINTS" id="PR00036">
    <property type="entry name" value="HTHLACI"/>
</dbReference>
<dbReference type="InterPro" id="IPR028082">
    <property type="entry name" value="Peripla_BP_I"/>
</dbReference>
<dbReference type="InterPro" id="IPR000843">
    <property type="entry name" value="HTH_LacI"/>
</dbReference>
<keyword evidence="3" id="KW-0804">Transcription</keyword>
<dbReference type="InterPro" id="IPR010982">
    <property type="entry name" value="Lambda_DNA-bd_dom_sf"/>
</dbReference>
<dbReference type="PROSITE" id="PS00356">
    <property type="entry name" value="HTH_LACI_1"/>
    <property type="match status" value="1"/>
</dbReference>
<proteinExistence type="predicted"/>
<dbReference type="Proteomes" id="UP001200313">
    <property type="component" value="Unassembled WGS sequence"/>
</dbReference>
<protein>
    <submittedName>
        <fullName evidence="6">LacI family transcriptional regulator</fullName>
    </submittedName>
</protein>
<dbReference type="CDD" id="cd06267">
    <property type="entry name" value="PBP1_LacI_sugar_binding-like"/>
    <property type="match status" value="1"/>
</dbReference>
<dbReference type="CDD" id="cd01392">
    <property type="entry name" value="HTH_LacI"/>
    <property type="match status" value="1"/>
</dbReference>
<dbReference type="PROSITE" id="PS50943">
    <property type="entry name" value="HTH_CROC1"/>
    <property type="match status" value="1"/>
</dbReference>
<dbReference type="SMART" id="SM00354">
    <property type="entry name" value="HTH_LACI"/>
    <property type="match status" value="1"/>
</dbReference>
<dbReference type="Pfam" id="PF00356">
    <property type="entry name" value="LacI"/>
    <property type="match status" value="1"/>
</dbReference>
<reference evidence="6 7" key="1">
    <citation type="submission" date="2022-01" db="EMBL/GenBank/DDBJ databases">
        <title>Collection of gut derived symbiotic bacterial strains cultured from healthy donors.</title>
        <authorList>
            <person name="Lin H."/>
            <person name="Kohout C."/>
            <person name="Waligurski E."/>
            <person name="Pamer E.G."/>
        </authorList>
    </citation>
    <scope>NUCLEOTIDE SEQUENCE [LARGE SCALE GENOMIC DNA]</scope>
    <source>
        <strain evidence="6 7">DFI.3.7</strain>
    </source>
</reference>
<dbReference type="Pfam" id="PF00532">
    <property type="entry name" value="Peripla_BP_1"/>
    <property type="match status" value="1"/>
</dbReference>
<comment type="caution">
    <text evidence="6">The sequence shown here is derived from an EMBL/GenBank/DDBJ whole genome shotgun (WGS) entry which is preliminary data.</text>
</comment>
<name>A0ABS9ME14_9FIRM</name>
<keyword evidence="2" id="KW-0238">DNA-binding</keyword>
<feature type="domain" description="HTH lacI-type" evidence="4">
    <location>
        <begin position="2"/>
        <end position="56"/>
    </location>
</feature>
<dbReference type="PANTHER" id="PTHR30146:SF109">
    <property type="entry name" value="HTH-TYPE TRANSCRIPTIONAL REGULATOR GALS"/>
    <property type="match status" value="1"/>
</dbReference>
<dbReference type="Gene3D" id="1.10.260.40">
    <property type="entry name" value="lambda repressor-like DNA-binding domains"/>
    <property type="match status" value="1"/>
</dbReference>
<dbReference type="SUPFAM" id="SSF53822">
    <property type="entry name" value="Periplasmic binding protein-like I"/>
    <property type="match status" value="1"/>
</dbReference>
<dbReference type="Gene3D" id="3.40.50.2300">
    <property type="match status" value="2"/>
</dbReference>
<evidence type="ECO:0000313" key="7">
    <source>
        <dbReference type="Proteomes" id="UP001200313"/>
    </source>
</evidence>
<dbReference type="EMBL" id="JAKNJB010000056">
    <property type="protein sequence ID" value="MCG4529031.1"/>
    <property type="molecule type" value="Genomic_DNA"/>
</dbReference>
<evidence type="ECO:0000259" key="5">
    <source>
        <dbReference type="PROSITE" id="PS50943"/>
    </source>
</evidence>
<dbReference type="SUPFAM" id="SSF47413">
    <property type="entry name" value="lambda repressor-like DNA-binding domains"/>
    <property type="match status" value="1"/>
</dbReference>
<organism evidence="6 7">
    <name type="scientific">Intestinimonas massiliensis</name>
    <name type="common">ex Afouda et al. 2020</name>
    <dbReference type="NCBI Taxonomy" id="1673721"/>
    <lineage>
        <taxon>Bacteria</taxon>
        <taxon>Bacillati</taxon>
        <taxon>Bacillota</taxon>
        <taxon>Clostridia</taxon>
        <taxon>Eubacteriales</taxon>
        <taxon>Intestinimonas</taxon>
    </lineage>
</organism>
<evidence type="ECO:0000313" key="6">
    <source>
        <dbReference type="EMBL" id="MCG4529031.1"/>
    </source>
</evidence>
<feature type="domain" description="HTH cro/C1-type" evidence="5">
    <location>
        <begin position="2"/>
        <end position="32"/>
    </location>
</feature>
<evidence type="ECO:0000256" key="2">
    <source>
        <dbReference type="ARBA" id="ARBA00023125"/>
    </source>
</evidence>
<dbReference type="PANTHER" id="PTHR30146">
    <property type="entry name" value="LACI-RELATED TRANSCRIPTIONAL REPRESSOR"/>
    <property type="match status" value="1"/>
</dbReference>
<gene>
    <name evidence="6" type="ORF">L0P79_18515</name>
</gene>
<evidence type="ECO:0000259" key="4">
    <source>
        <dbReference type="PROSITE" id="PS50932"/>
    </source>
</evidence>
<dbReference type="InterPro" id="IPR001387">
    <property type="entry name" value="Cro/C1-type_HTH"/>
</dbReference>